<evidence type="ECO:0000256" key="5">
    <source>
        <dbReference type="ARBA" id="ARBA00022679"/>
    </source>
</evidence>
<dbReference type="GO" id="GO:0005886">
    <property type="term" value="C:plasma membrane"/>
    <property type="evidence" value="ECO:0007669"/>
    <property type="project" value="UniProtKB-SubCell"/>
</dbReference>
<evidence type="ECO:0000313" key="27">
    <source>
        <dbReference type="Proteomes" id="UP000734854"/>
    </source>
</evidence>
<gene>
    <name evidence="26" type="ORF">ZIOFF_056977</name>
</gene>
<keyword evidence="2" id="KW-1003">Cell membrane</keyword>
<comment type="caution">
    <text evidence="18">Lacks conserved residue(s) required for the propagation of feature annotation.</text>
</comment>
<keyword evidence="14" id="KW-0325">Glycoprotein</keyword>
<feature type="transmembrane region" description="Helical" evidence="20">
    <location>
        <begin position="447"/>
        <end position="470"/>
    </location>
</feature>
<dbReference type="PANTHER" id="PTHR27002:SF616">
    <property type="entry name" value="RECEPTOR-LIKE SERINE_THREONINE-PROTEIN KINASE"/>
    <property type="match status" value="1"/>
</dbReference>
<keyword evidence="10 17" id="KW-0067">ATP-binding</keyword>
<dbReference type="PROSITE" id="PS50948">
    <property type="entry name" value="PAN"/>
    <property type="match status" value="1"/>
</dbReference>
<dbReference type="EMBL" id="JACMSC010000015">
    <property type="protein sequence ID" value="KAG6488218.1"/>
    <property type="molecule type" value="Genomic_DNA"/>
</dbReference>
<evidence type="ECO:0000256" key="12">
    <source>
        <dbReference type="ARBA" id="ARBA00023136"/>
    </source>
</evidence>
<dbReference type="FunFam" id="1.10.510.10:FF:000060">
    <property type="entry name" value="G-type lectin S-receptor-like serine/threonine-protein kinase"/>
    <property type="match status" value="1"/>
</dbReference>
<feature type="domain" description="Apple" evidence="25">
    <location>
        <begin position="350"/>
        <end position="434"/>
    </location>
</feature>
<dbReference type="InterPro" id="IPR000742">
    <property type="entry name" value="EGF"/>
</dbReference>
<name>A0A8J5FPM0_ZINOF</name>
<evidence type="ECO:0000256" key="7">
    <source>
        <dbReference type="ARBA" id="ARBA00022729"/>
    </source>
</evidence>
<dbReference type="InterPro" id="IPR001480">
    <property type="entry name" value="Bulb-type_lectin_dom"/>
</dbReference>
<dbReference type="InterPro" id="IPR003609">
    <property type="entry name" value="Pan_app"/>
</dbReference>
<dbReference type="CDD" id="cd00028">
    <property type="entry name" value="B_lectin"/>
    <property type="match status" value="1"/>
</dbReference>
<comment type="caution">
    <text evidence="26">The sequence shown here is derived from an EMBL/GenBank/DDBJ whole genome shotgun (WGS) entry which is preliminary data.</text>
</comment>
<dbReference type="InterPro" id="IPR024171">
    <property type="entry name" value="SRK-like_kinase"/>
</dbReference>
<evidence type="ECO:0000259" key="24">
    <source>
        <dbReference type="PROSITE" id="PS50927"/>
    </source>
</evidence>
<keyword evidence="7 21" id="KW-0732">Signal</keyword>
<dbReference type="InterPro" id="IPR000858">
    <property type="entry name" value="S_locus_glycoprot_dom"/>
</dbReference>
<dbReference type="Proteomes" id="UP000734854">
    <property type="component" value="Unassembled WGS sequence"/>
</dbReference>
<protein>
    <recommendedName>
        <fullName evidence="17">Receptor-like serine/threonine-protein kinase</fullName>
        <ecNumber evidence="17">2.7.11.1</ecNumber>
    </recommendedName>
</protein>
<dbReference type="GO" id="GO:0048544">
    <property type="term" value="P:recognition of pollen"/>
    <property type="evidence" value="ECO:0007669"/>
    <property type="project" value="InterPro"/>
</dbReference>
<evidence type="ECO:0000256" key="14">
    <source>
        <dbReference type="ARBA" id="ARBA00023180"/>
    </source>
</evidence>
<dbReference type="Pfam" id="PF08276">
    <property type="entry name" value="PAN_2"/>
    <property type="match status" value="1"/>
</dbReference>
<feature type="domain" description="EGF-like" evidence="23">
    <location>
        <begin position="294"/>
        <end position="331"/>
    </location>
</feature>
<comment type="catalytic activity">
    <reaction evidence="16 17">
        <text>L-seryl-[protein] + ATP = O-phospho-L-seryl-[protein] + ADP + H(+)</text>
        <dbReference type="Rhea" id="RHEA:17989"/>
        <dbReference type="Rhea" id="RHEA-COMP:9863"/>
        <dbReference type="Rhea" id="RHEA-COMP:11604"/>
        <dbReference type="ChEBI" id="CHEBI:15378"/>
        <dbReference type="ChEBI" id="CHEBI:29999"/>
        <dbReference type="ChEBI" id="CHEBI:30616"/>
        <dbReference type="ChEBI" id="CHEBI:83421"/>
        <dbReference type="ChEBI" id="CHEBI:456216"/>
        <dbReference type="EC" id="2.7.11.1"/>
    </reaction>
</comment>
<feature type="chain" id="PRO_5035229392" description="Receptor-like serine/threonine-protein kinase" evidence="21">
    <location>
        <begin position="24"/>
        <end position="844"/>
    </location>
</feature>
<evidence type="ECO:0000259" key="25">
    <source>
        <dbReference type="PROSITE" id="PS50948"/>
    </source>
</evidence>
<dbReference type="GO" id="GO:0005524">
    <property type="term" value="F:ATP binding"/>
    <property type="evidence" value="ECO:0007669"/>
    <property type="project" value="UniProtKB-UniRule"/>
</dbReference>
<dbReference type="EC" id="2.7.11.1" evidence="17"/>
<dbReference type="InterPro" id="IPR000719">
    <property type="entry name" value="Prot_kinase_dom"/>
</dbReference>
<dbReference type="SMART" id="SM00220">
    <property type="entry name" value="S_TKc"/>
    <property type="match status" value="1"/>
</dbReference>
<dbReference type="InterPro" id="IPR001245">
    <property type="entry name" value="Ser-Thr/Tyr_kinase_cat_dom"/>
</dbReference>
<keyword evidence="4 18" id="KW-0245">EGF-like domain</keyword>
<dbReference type="CDD" id="cd01098">
    <property type="entry name" value="PAN_AP_plant"/>
    <property type="match status" value="1"/>
</dbReference>
<dbReference type="PROSITE" id="PS00108">
    <property type="entry name" value="PROTEIN_KINASE_ST"/>
    <property type="match status" value="1"/>
</dbReference>
<comment type="subcellular location">
    <subcellularLocation>
        <location evidence="1">Cell membrane</location>
        <topology evidence="1">Single-pass type I membrane protein</topology>
    </subcellularLocation>
</comment>
<keyword evidence="3 17" id="KW-0723">Serine/threonine-protein kinase</keyword>
<evidence type="ECO:0000259" key="22">
    <source>
        <dbReference type="PROSITE" id="PS50011"/>
    </source>
</evidence>
<dbReference type="PROSITE" id="PS50026">
    <property type="entry name" value="EGF_3"/>
    <property type="match status" value="1"/>
</dbReference>
<dbReference type="GO" id="GO:0004674">
    <property type="term" value="F:protein serine/threonine kinase activity"/>
    <property type="evidence" value="ECO:0007669"/>
    <property type="project" value="UniProtKB-KW"/>
</dbReference>
<keyword evidence="8 17" id="KW-0547">Nucleotide-binding</keyword>
<dbReference type="Pfam" id="PF07714">
    <property type="entry name" value="PK_Tyr_Ser-Thr"/>
    <property type="match status" value="1"/>
</dbReference>
<keyword evidence="6 20" id="KW-0812">Transmembrane</keyword>
<evidence type="ECO:0000256" key="10">
    <source>
        <dbReference type="ARBA" id="ARBA00022840"/>
    </source>
</evidence>
<comment type="similarity">
    <text evidence="17">Belongs to the protein kinase superfamily. Ser/Thr protein kinase family.</text>
</comment>
<keyword evidence="27" id="KW-1185">Reference proteome</keyword>
<evidence type="ECO:0000256" key="8">
    <source>
        <dbReference type="ARBA" id="ARBA00022741"/>
    </source>
</evidence>
<accession>A0A8J5FPM0</accession>
<dbReference type="PROSITE" id="PS00107">
    <property type="entry name" value="PROTEIN_KINASE_ATP"/>
    <property type="match status" value="1"/>
</dbReference>
<feature type="binding site" evidence="19">
    <location>
        <position position="553"/>
    </location>
    <ligand>
        <name>ATP</name>
        <dbReference type="ChEBI" id="CHEBI:30616"/>
    </ligand>
</feature>
<evidence type="ECO:0000256" key="6">
    <source>
        <dbReference type="ARBA" id="ARBA00022692"/>
    </source>
</evidence>
<dbReference type="PROSITE" id="PS50011">
    <property type="entry name" value="PROTEIN_KINASE_DOM"/>
    <property type="match status" value="1"/>
</dbReference>
<comment type="catalytic activity">
    <reaction evidence="15 17">
        <text>L-threonyl-[protein] + ATP = O-phospho-L-threonyl-[protein] + ADP + H(+)</text>
        <dbReference type="Rhea" id="RHEA:46608"/>
        <dbReference type="Rhea" id="RHEA-COMP:11060"/>
        <dbReference type="Rhea" id="RHEA-COMP:11605"/>
        <dbReference type="ChEBI" id="CHEBI:15378"/>
        <dbReference type="ChEBI" id="CHEBI:30013"/>
        <dbReference type="ChEBI" id="CHEBI:30616"/>
        <dbReference type="ChEBI" id="CHEBI:61977"/>
        <dbReference type="ChEBI" id="CHEBI:456216"/>
        <dbReference type="EC" id="2.7.11.1"/>
    </reaction>
</comment>
<evidence type="ECO:0000256" key="20">
    <source>
        <dbReference type="SAM" id="Phobius"/>
    </source>
</evidence>
<dbReference type="InterPro" id="IPR021820">
    <property type="entry name" value="S-locus_recpt_kinase_C"/>
</dbReference>
<dbReference type="SMART" id="SM00473">
    <property type="entry name" value="PAN_AP"/>
    <property type="match status" value="1"/>
</dbReference>
<evidence type="ECO:0000259" key="23">
    <source>
        <dbReference type="PROSITE" id="PS50026"/>
    </source>
</evidence>
<evidence type="ECO:0000256" key="9">
    <source>
        <dbReference type="ARBA" id="ARBA00022777"/>
    </source>
</evidence>
<dbReference type="AlphaFoldDB" id="A0A8J5FPM0"/>
<evidence type="ECO:0000313" key="26">
    <source>
        <dbReference type="EMBL" id="KAG6488218.1"/>
    </source>
</evidence>
<dbReference type="PIRSF" id="PIRSF000641">
    <property type="entry name" value="SRK"/>
    <property type="match status" value="1"/>
</dbReference>
<evidence type="ECO:0000256" key="4">
    <source>
        <dbReference type="ARBA" id="ARBA00022536"/>
    </source>
</evidence>
<evidence type="ECO:0000256" key="21">
    <source>
        <dbReference type="SAM" id="SignalP"/>
    </source>
</evidence>
<dbReference type="InterPro" id="IPR008271">
    <property type="entry name" value="Ser/Thr_kinase_AS"/>
</dbReference>
<evidence type="ECO:0000256" key="13">
    <source>
        <dbReference type="ARBA" id="ARBA00023157"/>
    </source>
</evidence>
<dbReference type="PANTHER" id="PTHR27002">
    <property type="entry name" value="RECEPTOR-LIKE SERINE/THREONINE-PROTEIN KINASE SD1-8"/>
    <property type="match status" value="1"/>
</dbReference>
<feature type="domain" description="Protein kinase" evidence="22">
    <location>
        <begin position="524"/>
        <end position="802"/>
    </location>
</feature>
<evidence type="ECO:0000256" key="2">
    <source>
        <dbReference type="ARBA" id="ARBA00022475"/>
    </source>
</evidence>
<keyword evidence="9 17" id="KW-0418">Kinase</keyword>
<evidence type="ECO:0000256" key="11">
    <source>
        <dbReference type="ARBA" id="ARBA00022989"/>
    </source>
</evidence>
<keyword evidence="12 20" id="KW-0472">Membrane</keyword>
<feature type="signal peptide" evidence="21">
    <location>
        <begin position="1"/>
        <end position="23"/>
    </location>
</feature>
<evidence type="ECO:0000256" key="17">
    <source>
        <dbReference type="PIRNR" id="PIRNR000641"/>
    </source>
</evidence>
<dbReference type="CDD" id="cd14066">
    <property type="entry name" value="STKc_IRAK"/>
    <property type="match status" value="1"/>
</dbReference>
<evidence type="ECO:0000256" key="3">
    <source>
        <dbReference type="ARBA" id="ARBA00022527"/>
    </source>
</evidence>
<keyword evidence="11 20" id="KW-1133">Transmembrane helix</keyword>
<dbReference type="PROSITE" id="PS50927">
    <property type="entry name" value="BULB_LECTIN"/>
    <property type="match status" value="1"/>
</dbReference>
<evidence type="ECO:0000256" key="16">
    <source>
        <dbReference type="ARBA" id="ARBA00048679"/>
    </source>
</evidence>
<organism evidence="26 27">
    <name type="scientific">Zingiber officinale</name>
    <name type="common">Ginger</name>
    <name type="synonym">Amomum zingiber</name>
    <dbReference type="NCBI Taxonomy" id="94328"/>
    <lineage>
        <taxon>Eukaryota</taxon>
        <taxon>Viridiplantae</taxon>
        <taxon>Streptophyta</taxon>
        <taxon>Embryophyta</taxon>
        <taxon>Tracheophyta</taxon>
        <taxon>Spermatophyta</taxon>
        <taxon>Magnoliopsida</taxon>
        <taxon>Liliopsida</taxon>
        <taxon>Zingiberales</taxon>
        <taxon>Zingiberaceae</taxon>
        <taxon>Zingiber</taxon>
    </lineage>
</organism>
<evidence type="ECO:0000256" key="1">
    <source>
        <dbReference type="ARBA" id="ARBA00004251"/>
    </source>
</evidence>
<evidence type="ECO:0000256" key="19">
    <source>
        <dbReference type="PROSITE-ProRule" id="PRU10141"/>
    </source>
</evidence>
<dbReference type="Pfam" id="PF11883">
    <property type="entry name" value="DUF3403"/>
    <property type="match status" value="1"/>
</dbReference>
<proteinExistence type="inferred from homology"/>
<evidence type="ECO:0000256" key="18">
    <source>
        <dbReference type="PROSITE-ProRule" id="PRU00076"/>
    </source>
</evidence>
<reference evidence="26 27" key="1">
    <citation type="submission" date="2020-08" db="EMBL/GenBank/DDBJ databases">
        <title>Plant Genome Project.</title>
        <authorList>
            <person name="Zhang R.-G."/>
        </authorList>
    </citation>
    <scope>NUCLEOTIDE SEQUENCE [LARGE SCALE GENOMIC DNA]</scope>
    <source>
        <tissue evidence="26">Rhizome</tissue>
    </source>
</reference>
<dbReference type="Pfam" id="PF01453">
    <property type="entry name" value="B_lectin"/>
    <property type="match status" value="1"/>
</dbReference>
<evidence type="ECO:0000256" key="15">
    <source>
        <dbReference type="ARBA" id="ARBA00047899"/>
    </source>
</evidence>
<feature type="domain" description="Bulb-type lectin" evidence="24">
    <location>
        <begin position="26"/>
        <end position="147"/>
    </location>
</feature>
<sequence length="844" mass="93384">MRLLTSTILLCLLITTLPRPSIGDGTLTSAQSLDDDDGKTLISAGGSFALGFFSPTGTDNRYVGIWYNKISVCTVVWVANRLRPLTNRHGSLKLLANGTLEVTDDNSTVLWSSTSSAAVRNPVAQLLDDGNLVVGSAADDESNVSFAWQSFDYPTDSLLPGMKLGWNLTTKFNRQLSSWTSTIDPAPGDFTLGIDLEGDPQLWEWSSFSSEQGTKQPKWRGGPWNGLGFSGIPQMQSYNMFSLGFTADDQEVVYWFEMLDPTFVSRLVVNQSGALRRVVWVEDSRLWNPIWESPVDWCDDEISPCGQNGVCDAESSLRCACVTGFRPANPTSWNLRDGTDGCARKTALDCKNGTDGFVLLRGVKLPDTSRSTVDWSTTVSAGQCRARCLGDCTCTAYAQANISGRGSGCITWTGNLTDLRLYGSGGQELYVRLAAADLRSGSRNVSFTVVIVILSILATLSLALVVYCIWRRRRRRRESEATRTLGMSHSILLARRQGDEGTEANNLEISLFSIDEVVNATDNFSVMSKLGEGGFGSVYKGKLGEEQLEVAMKRLSRNSVQGVDEFKNEITLIAKLQHRNLVRLIGYCIQKEERILIYEFMHNGSLHSFIFDKVKGALLNWTTRYNIIVGIARGLLYLHEDSRFRIIHRDLKASNVLLDKDMNPKISDFGMARIFKGDETEVNTKRVVGTYGYMSPEYAMDGIFSVKSDVFSFGVLVLEIISGKKNRGIYNSTYNLNLLGYTWSLWKEGNGLKLVDESIGYSFPKAEIFKCIKIALLCVQEYPQDRPTMSTILLMMGTDIALIPQPRQPGFVGIRGPNEINSSSGSNHDSLSINNLSITAFEGR</sequence>
<keyword evidence="13" id="KW-1015">Disulfide bond</keyword>
<dbReference type="Pfam" id="PF00954">
    <property type="entry name" value="S_locus_glycop"/>
    <property type="match status" value="1"/>
</dbReference>
<dbReference type="SMART" id="SM00108">
    <property type="entry name" value="B_lectin"/>
    <property type="match status" value="1"/>
</dbReference>
<dbReference type="FunFam" id="3.30.200.20:FF:000195">
    <property type="entry name" value="G-type lectin S-receptor-like serine/threonine-protein kinase"/>
    <property type="match status" value="1"/>
</dbReference>
<keyword evidence="5 17" id="KW-0808">Transferase</keyword>
<dbReference type="InterPro" id="IPR017441">
    <property type="entry name" value="Protein_kinase_ATP_BS"/>
</dbReference>